<dbReference type="AlphaFoldDB" id="A0A0H2UWQ2"/>
<accession>A0A0H2UWQ2</accession>
<reference evidence="1 2" key="1">
    <citation type="journal article" date="2002" name="Proc. Natl. Acad. Sci. U.S.A.">
        <title>Genome sequence of a serotype M3 strain of group A Streptococcus: phage-encoded toxins, the high-virulence phenotype, and clone emergence.</title>
        <authorList>
            <person name="Beres S.B."/>
            <person name="Sylva G.L."/>
            <person name="Barbian K.D."/>
            <person name="Lei B."/>
            <person name="Hoff J.S."/>
            <person name="Mammarella N.D."/>
            <person name="Liu M.Y."/>
            <person name="Smoot J.C."/>
            <person name="Porcella S.F."/>
            <person name="Parkins L.D."/>
            <person name="Campbell D.S."/>
            <person name="Smith T.M."/>
            <person name="McCormick J.K."/>
            <person name="Leung D.Y."/>
            <person name="Schlievert P.M."/>
            <person name="Musser J.M."/>
        </authorList>
    </citation>
    <scope>NUCLEOTIDE SEQUENCE [LARGE SCALE GENOMIC DNA]</scope>
    <source>
        <strain evidence="2">ATCC BAA-595 / MGAS315</strain>
    </source>
</reference>
<gene>
    <name evidence="1" type="ordered locus">SpyM3_1305</name>
</gene>
<dbReference type="KEGG" id="spg:SpyM3_1305"/>
<protein>
    <submittedName>
        <fullName evidence="1">Uncharacterized protein</fullName>
    </submittedName>
</protein>
<dbReference type="HOGENOM" id="CLU_1365570_0_0_9"/>
<organism evidence="1 2">
    <name type="scientific">Streptococcus pyogenes serotype M3 (strain ATCC BAA-595 / MGAS315)</name>
    <dbReference type="NCBI Taxonomy" id="198466"/>
    <lineage>
        <taxon>Bacteria</taxon>
        <taxon>Bacillati</taxon>
        <taxon>Bacillota</taxon>
        <taxon>Bacilli</taxon>
        <taxon>Lactobacillales</taxon>
        <taxon>Streptococcaceae</taxon>
        <taxon>Streptococcus</taxon>
    </lineage>
</organism>
<dbReference type="RefSeq" id="WP_011054796.1">
    <property type="nucleotide sequence ID" value="NC_004070.1"/>
</dbReference>
<name>A0A0H2UWQ2_STRP3</name>
<sequence>MGYNSTNLKQVDGGDVIKQGDTSSLFSFNLLDENNNVIDLNGKQATIYFTRNRKTYLTKTTDVIDNKVDFTINKILEIGTYYIEVHCDGYVFPSDDSVTLDVRRSGQKYVVSTDLITDTTIQKLSADIEYLKSKVTQNQHLFEQVSPQTEWTITHNLIKYPSVTIVDSAGNEVFGSVEYISTTKIIVRFSAPFAGKAILN</sequence>
<dbReference type="EMBL" id="AE014074">
    <property type="protein sequence ID" value="AAM79912.1"/>
    <property type="molecule type" value="Genomic_DNA"/>
</dbReference>
<evidence type="ECO:0000313" key="1">
    <source>
        <dbReference type="EMBL" id="AAM79912.1"/>
    </source>
</evidence>
<evidence type="ECO:0000313" key="2">
    <source>
        <dbReference type="Proteomes" id="UP000000564"/>
    </source>
</evidence>
<proteinExistence type="predicted"/>
<dbReference type="Proteomes" id="UP000000564">
    <property type="component" value="Chromosome"/>
</dbReference>